<dbReference type="HAMAP" id="MF_03199">
    <property type="entry name" value="DHHC_PAT_PFA4"/>
    <property type="match status" value="1"/>
</dbReference>
<evidence type="ECO:0000256" key="8">
    <source>
        <dbReference type="ARBA" id="ARBA00023288"/>
    </source>
</evidence>
<evidence type="ECO:0000313" key="15">
    <source>
        <dbReference type="EMBL" id="ETS82162.1"/>
    </source>
</evidence>
<dbReference type="InterPro" id="IPR033682">
    <property type="entry name" value="PFA4"/>
</dbReference>
<feature type="region of interest" description="Disordered" evidence="13">
    <location>
        <begin position="86"/>
        <end position="110"/>
    </location>
</feature>
<name>W3X9S8_PESFW</name>
<evidence type="ECO:0000256" key="2">
    <source>
        <dbReference type="ARBA" id="ARBA00022679"/>
    </source>
</evidence>
<keyword evidence="7 11" id="KW-0564">Palmitate</keyword>
<evidence type="ECO:0000313" key="16">
    <source>
        <dbReference type="Proteomes" id="UP000030651"/>
    </source>
</evidence>
<proteinExistence type="inferred from homology"/>
<feature type="compositionally biased region" description="Acidic residues" evidence="13">
    <location>
        <begin position="455"/>
        <end position="480"/>
    </location>
</feature>
<keyword evidence="2 11" id="KW-0808">Transferase</keyword>
<dbReference type="KEGG" id="pfy:PFICI_07164"/>
<feature type="transmembrane region" description="Helical" evidence="11 12">
    <location>
        <begin position="163"/>
        <end position="182"/>
    </location>
</feature>
<dbReference type="HOGENOM" id="CLU_027721_8_1_1"/>
<dbReference type="InterPro" id="IPR039859">
    <property type="entry name" value="PFA4/ZDH16/20/ERF2-like"/>
</dbReference>
<organism evidence="15 16">
    <name type="scientific">Pestalotiopsis fici (strain W106-1 / CGMCC3.15140)</name>
    <dbReference type="NCBI Taxonomy" id="1229662"/>
    <lineage>
        <taxon>Eukaryota</taxon>
        <taxon>Fungi</taxon>
        <taxon>Dikarya</taxon>
        <taxon>Ascomycota</taxon>
        <taxon>Pezizomycotina</taxon>
        <taxon>Sordariomycetes</taxon>
        <taxon>Xylariomycetidae</taxon>
        <taxon>Amphisphaeriales</taxon>
        <taxon>Sporocadaceae</taxon>
        <taxon>Pestalotiopsis</taxon>
    </lineage>
</organism>
<reference evidence="16" key="1">
    <citation type="journal article" date="2015" name="BMC Genomics">
        <title>Genomic and transcriptomic analysis of the endophytic fungus Pestalotiopsis fici reveals its lifestyle and high potential for synthesis of natural products.</title>
        <authorList>
            <person name="Wang X."/>
            <person name="Zhang X."/>
            <person name="Liu L."/>
            <person name="Xiang M."/>
            <person name="Wang W."/>
            <person name="Sun X."/>
            <person name="Che Y."/>
            <person name="Guo L."/>
            <person name="Liu G."/>
            <person name="Guo L."/>
            <person name="Wang C."/>
            <person name="Yin W.B."/>
            <person name="Stadler M."/>
            <person name="Zhang X."/>
            <person name="Liu X."/>
        </authorList>
    </citation>
    <scope>NUCLEOTIDE SEQUENCE [LARGE SCALE GENOMIC DNA]</scope>
    <source>
        <strain evidence="16">W106-1 / CGMCC3.15140</strain>
    </source>
</reference>
<dbReference type="GO" id="GO:0019706">
    <property type="term" value="F:protein-cysteine S-palmitoyltransferase activity"/>
    <property type="evidence" value="ECO:0007669"/>
    <property type="project" value="UniProtKB-UniRule"/>
</dbReference>
<gene>
    <name evidence="11" type="primary">PFA4</name>
    <name evidence="15" type="ORF">PFICI_07164</name>
</gene>
<comment type="domain">
    <text evidence="11 12">The DHHC domain is required for palmitoyltransferase activity.</text>
</comment>
<dbReference type="EC" id="2.3.1.225" evidence="11"/>
<feature type="region of interest" description="Disordered" evidence="13">
    <location>
        <begin position="446"/>
        <end position="484"/>
    </location>
</feature>
<dbReference type="OrthoDB" id="331948at2759"/>
<comment type="similarity">
    <text evidence="11">Belongs to the DHHC palmitoyltransferase family. PFA4 subfamily.</text>
</comment>
<dbReference type="RefSeq" id="XP_007833936.1">
    <property type="nucleotide sequence ID" value="XM_007835745.1"/>
</dbReference>
<keyword evidence="4 11" id="KW-0256">Endoplasmic reticulum</keyword>
<evidence type="ECO:0000256" key="5">
    <source>
        <dbReference type="ARBA" id="ARBA00022989"/>
    </source>
</evidence>
<evidence type="ECO:0000256" key="11">
    <source>
        <dbReference type="HAMAP-Rule" id="MF_03199"/>
    </source>
</evidence>
<feature type="domain" description="Palmitoyltransferase DHHC" evidence="14">
    <location>
        <begin position="112"/>
        <end position="241"/>
    </location>
</feature>
<keyword evidence="6 11" id="KW-0472">Membrane</keyword>
<dbReference type="InParanoid" id="W3X9S8"/>
<dbReference type="STRING" id="1229662.W3X9S8"/>
<comment type="subcellular location">
    <subcellularLocation>
        <location evidence="11">Endoplasmic reticulum membrane</location>
        <topology evidence="11">Multi-pass membrane protein</topology>
    </subcellularLocation>
    <subcellularLocation>
        <location evidence="1">Membrane</location>
        <topology evidence="1">Multi-pass membrane protein</topology>
    </subcellularLocation>
</comment>
<keyword evidence="8 11" id="KW-0449">Lipoprotein</keyword>
<evidence type="ECO:0000256" key="4">
    <source>
        <dbReference type="ARBA" id="ARBA00022824"/>
    </source>
</evidence>
<dbReference type="PROSITE" id="PS50216">
    <property type="entry name" value="DHHC"/>
    <property type="match status" value="1"/>
</dbReference>
<dbReference type="eggNOG" id="KOG1314">
    <property type="taxonomic scope" value="Eukaryota"/>
</dbReference>
<sequence>MAFLVGASAPLAVQKLAIPFVCLLIAFLGYGSQLLFALSPDLDPGPPTQFQKWVFNALLLCLWWTYYQACTVDPGRYTFPPPEKSLGKEANAPAAGEGEEDSSKQLGQKGHRQKRWCKKCRRPKPPRAHHCKTCARCVPRMDHHCPWTSNCVGLQTFPHFVRFLVYTNVSLWYLASLLWARFAALWSNRLLPAYLGPTTTQLAWLTIFTFVCAGTSLALGILLLTTLKGWLFNTTMIEGWEIERHEAVLERRAGGGSYGNDGDESFWPDARARPDGGGGGDSFVDAVEFPYDIGLWANLCAGMGTSNLLLWFLPFAGHPRVAGNRDGKMQGTGWEYEENGLNDAEDMWPPADPAKTRHAKVWTRQRRQDMQEERERFENEERWARPEDQREAFRQRQHRDLQRWEGKILGELEEVNDDEGYDFVDEAYAPRGGIIVDEGKQGWVNADGEHLGDFGVDEDAEFDEPGDADLVPGDEDDDIPLGELIRRRKVKTRDEDDNR</sequence>
<evidence type="ECO:0000256" key="7">
    <source>
        <dbReference type="ARBA" id="ARBA00023139"/>
    </source>
</evidence>
<feature type="transmembrane region" description="Helical" evidence="11 12">
    <location>
        <begin position="50"/>
        <end position="67"/>
    </location>
</feature>
<keyword evidence="16" id="KW-1185">Reference proteome</keyword>
<evidence type="ECO:0000256" key="13">
    <source>
        <dbReference type="SAM" id="MobiDB-lite"/>
    </source>
</evidence>
<evidence type="ECO:0000256" key="3">
    <source>
        <dbReference type="ARBA" id="ARBA00022692"/>
    </source>
</evidence>
<dbReference type="PANTHER" id="PTHR12246">
    <property type="entry name" value="PALMITOYLTRANSFERASE ZDHHC16"/>
    <property type="match status" value="1"/>
</dbReference>
<protein>
    <recommendedName>
        <fullName evidence="11">Palmitoyltransferase PFA4</fullName>
        <ecNumber evidence="11">2.3.1.225</ecNumber>
    </recommendedName>
    <alternativeName>
        <fullName evidence="11">Protein S-acyltransferase</fullName>
        <shortName evidence="11">PAT</shortName>
    </alternativeName>
    <alternativeName>
        <fullName evidence="11">Protein fatty acyltransferase 4</fullName>
    </alternativeName>
</protein>
<dbReference type="AlphaFoldDB" id="W3X9S8"/>
<dbReference type="GeneID" id="19272177"/>
<dbReference type="InterPro" id="IPR001594">
    <property type="entry name" value="Palmitoyltrfase_DHHC"/>
</dbReference>
<dbReference type="EMBL" id="KI912112">
    <property type="protein sequence ID" value="ETS82162.1"/>
    <property type="molecule type" value="Genomic_DNA"/>
</dbReference>
<feature type="transmembrane region" description="Helical" evidence="11 12">
    <location>
        <begin position="16"/>
        <end position="38"/>
    </location>
</feature>
<keyword evidence="9 11" id="KW-0012">Acyltransferase</keyword>
<comment type="catalytic activity">
    <reaction evidence="10 11 12">
        <text>L-cysteinyl-[protein] + hexadecanoyl-CoA = S-hexadecanoyl-L-cysteinyl-[protein] + CoA</text>
        <dbReference type="Rhea" id="RHEA:36683"/>
        <dbReference type="Rhea" id="RHEA-COMP:10131"/>
        <dbReference type="Rhea" id="RHEA-COMP:11032"/>
        <dbReference type="ChEBI" id="CHEBI:29950"/>
        <dbReference type="ChEBI" id="CHEBI:57287"/>
        <dbReference type="ChEBI" id="CHEBI:57379"/>
        <dbReference type="ChEBI" id="CHEBI:74151"/>
        <dbReference type="EC" id="2.3.1.225"/>
    </reaction>
</comment>
<keyword evidence="5 11" id="KW-1133">Transmembrane helix</keyword>
<feature type="active site" description="S-palmitoyl cysteine intermediate" evidence="11">
    <location>
        <position position="145"/>
    </location>
</feature>
<comment type="function">
    <text evidence="11">Mediates the reversible addition of palmitate to target proteins, thereby regulating their membrane association and biological function.</text>
</comment>
<accession>W3X9S8</accession>
<evidence type="ECO:0000256" key="6">
    <source>
        <dbReference type="ARBA" id="ARBA00023136"/>
    </source>
</evidence>
<dbReference type="Pfam" id="PF01529">
    <property type="entry name" value="DHHC"/>
    <property type="match status" value="1"/>
</dbReference>
<dbReference type="GO" id="GO:0005789">
    <property type="term" value="C:endoplasmic reticulum membrane"/>
    <property type="evidence" value="ECO:0007669"/>
    <property type="project" value="UniProtKB-SubCell"/>
</dbReference>
<evidence type="ECO:0000256" key="12">
    <source>
        <dbReference type="RuleBase" id="RU079119"/>
    </source>
</evidence>
<dbReference type="FunCoup" id="W3X9S8">
    <property type="interactions" value="26"/>
</dbReference>
<evidence type="ECO:0000256" key="10">
    <source>
        <dbReference type="ARBA" id="ARBA00048048"/>
    </source>
</evidence>
<evidence type="ECO:0000256" key="9">
    <source>
        <dbReference type="ARBA" id="ARBA00023315"/>
    </source>
</evidence>
<dbReference type="OMA" id="WEIERHK"/>
<dbReference type="Proteomes" id="UP000030651">
    <property type="component" value="Unassembled WGS sequence"/>
</dbReference>
<keyword evidence="3 11" id="KW-0812">Transmembrane</keyword>
<evidence type="ECO:0000256" key="1">
    <source>
        <dbReference type="ARBA" id="ARBA00004141"/>
    </source>
</evidence>
<feature type="transmembrane region" description="Helical" evidence="11 12">
    <location>
        <begin position="202"/>
        <end position="227"/>
    </location>
</feature>
<evidence type="ECO:0000259" key="14">
    <source>
        <dbReference type="Pfam" id="PF01529"/>
    </source>
</evidence>